<protein>
    <submittedName>
        <fullName evidence="9">ABC transporter permease</fullName>
    </submittedName>
</protein>
<evidence type="ECO:0000256" key="4">
    <source>
        <dbReference type="ARBA" id="ARBA00022692"/>
    </source>
</evidence>
<reference evidence="9" key="1">
    <citation type="submission" date="2021-03" db="EMBL/GenBank/DDBJ databases">
        <title>Antimicrobial resistance genes in bacteria isolated from Japanese honey, and their potential for conferring macrolide and lincosamide resistance in the American foulbrood pathogen Paenibacillus larvae.</title>
        <authorList>
            <person name="Okamoto M."/>
            <person name="Kumagai M."/>
            <person name="Kanamori H."/>
            <person name="Takamatsu D."/>
        </authorList>
    </citation>
    <scope>NUCLEOTIDE SEQUENCE</scope>
    <source>
        <strain evidence="9">J41TS4</strain>
    </source>
</reference>
<name>A0A919XXE5_9BACL</name>
<gene>
    <name evidence="9" type="ORF">J41TS4_04870</name>
</gene>
<dbReference type="Proteomes" id="UP000678895">
    <property type="component" value="Unassembled WGS sequence"/>
</dbReference>
<evidence type="ECO:0000259" key="8">
    <source>
        <dbReference type="PROSITE" id="PS50928"/>
    </source>
</evidence>
<feature type="domain" description="ABC transmembrane type-1" evidence="8">
    <location>
        <begin position="87"/>
        <end position="275"/>
    </location>
</feature>
<dbReference type="GO" id="GO:0005886">
    <property type="term" value="C:plasma membrane"/>
    <property type="evidence" value="ECO:0007669"/>
    <property type="project" value="UniProtKB-SubCell"/>
</dbReference>
<dbReference type="Pfam" id="PF00528">
    <property type="entry name" value="BPD_transp_1"/>
    <property type="match status" value="1"/>
</dbReference>
<keyword evidence="6 7" id="KW-0472">Membrane</keyword>
<dbReference type="InterPro" id="IPR000515">
    <property type="entry name" value="MetI-like"/>
</dbReference>
<dbReference type="EMBL" id="BORS01000001">
    <property type="protein sequence ID" value="GIO40729.1"/>
    <property type="molecule type" value="Genomic_DNA"/>
</dbReference>
<dbReference type="GO" id="GO:0055085">
    <property type="term" value="P:transmembrane transport"/>
    <property type="evidence" value="ECO:0007669"/>
    <property type="project" value="InterPro"/>
</dbReference>
<dbReference type="SUPFAM" id="SSF161098">
    <property type="entry name" value="MetI-like"/>
    <property type="match status" value="1"/>
</dbReference>
<dbReference type="Gene3D" id="1.10.3720.10">
    <property type="entry name" value="MetI-like"/>
    <property type="match status" value="1"/>
</dbReference>
<dbReference type="InterPro" id="IPR035906">
    <property type="entry name" value="MetI-like_sf"/>
</dbReference>
<keyword evidence="2 7" id="KW-0813">Transport</keyword>
<organism evidence="9 10">
    <name type="scientific">Paenibacillus apis</name>
    <dbReference type="NCBI Taxonomy" id="1792174"/>
    <lineage>
        <taxon>Bacteria</taxon>
        <taxon>Bacillati</taxon>
        <taxon>Bacillota</taxon>
        <taxon>Bacilli</taxon>
        <taxon>Bacillales</taxon>
        <taxon>Paenibacillaceae</taxon>
        <taxon>Paenibacillus</taxon>
    </lineage>
</organism>
<evidence type="ECO:0000256" key="3">
    <source>
        <dbReference type="ARBA" id="ARBA00022475"/>
    </source>
</evidence>
<dbReference type="AlphaFoldDB" id="A0A919XXE5"/>
<comment type="subcellular location">
    <subcellularLocation>
        <location evidence="1 7">Cell membrane</location>
        <topology evidence="1 7">Multi-pass membrane protein</topology>
    </subcellularLocation>
</comment>
<sequence length="289" mass="32233">MFKIQKKKSGAKARRSLGGNIVIFGFIALLGIFSAFPFIFAIVTSLKPLDELLQFPPKLIVQRPTLDNFEGLFQLASNMWVPLSRYVFNTLMIAVLGTLFHVLFASMAAYPLAKHKFPGKGIIFSVILMALMFVPQVTFIPQFILMANLKLVNTYGALILPWIGASLGLFLMKQFIEQLPDAILEAARIDGASEYRTFFKMVLPNALPAVMTVIIFQFINLWNYAPKELIYSESLKVFKMALDQIVSSDPIARMGVGAAASVILMIPPMIIFVLLQRKVVETMTFAGIK</sequence>
<feature type="transmembrane region" description="Helical" evidence="7">
    <location>
        <begin position="86"/>
        <end position="110"/>
    </location>
</feature>
<proteinExistence type="inferred from homology"/>
<dbReference type="PANTHER" id="PTHR43744:SF1">
    <property type="entry name" value="BINDING-PROTEIN-DEPENDENT TRANSPORT SYSTEMS INNER MEMBRANE COMPONENT"/>
    <property type="match status" value="1"/>
</dbReference>
<comment type="caution">
    <text evidence="9">The sequence shown here is derived from an EMBL/GenBank/DDBJ whole genome shotgun (WGS) entry which is preliminary data.</text>
</comment>
<comment type="similarity">
    <text evidence="7">Belongs to the binding-protein-dependent transport system permease family.</text>
</comment>
<evidence type="ECO:0000256" key="2">
    <source>
        <dbReference type="ARBA" id="ARBA00022448"/>
    </source>
</evidence>
<evidence type="ECO:0000256" key="6">
    <source>
        <dbReference type="ARBA" id="ARBA00023136"/>
    </source>
</evidence>
<dbReference type="PANTHER" id="PTHR43744">
    <property type="entry name" value="ABC TRANSPORTER PERMEASE PROTEIN MG189-RELATED-RELATED"/>
    <property type="match status" value="1"/>
</dbReference>
<keyword evidence="5 7" id="KW-1133">Transmembrane helix</keyword>
<feature type="transmembrane region" description="Helical" evidence="7">
    <location>
        <begin position="251"/>
        <end position="275"/>
    </location>
</feature>
<dbReference type="CDD" id="cd06261">
    <property type="entry name" value="TM_PBP2"/>
    <property type="match status" value="1"/>
</dbReference>
<evidence type="ECO:0000256" key="5">
    <source>
        <dbReference type="ARBA" id="ARBA00022989"/>
    </source>
</evidence>
<evidence type="ECO:0000256" key="1">
    <source>
        <dbReference type="ARBA" id="ARBA00004651"/>
    </source>
</evidence>
<feature type="transmembrane region" description="Helical" evidence="7">
    <location>
        <begin position="206"/>
        <end position="225"/>
    </location>
</feature>
<feature type="transmembrane region" description="Helical" evidence="7">
    <location>
        <begin position="151"/>
        <end position="171"/>
    </location>
</feature>
<feature type="transmembrane region" description="Helical" evidence="7">
    <location>
        <begin position="122"/>
        <end position="145"/>
    </location>
</feature>
<evidence type="ECO:0000256" key="7">
    <source>
        <dbReference type="RuleBase" id="RU363032"/>
    </source>
</evidence>
<keyword evidence="4 7" id="KW-0812">Transmembrane</keyword>
<keyword evidence="10" id="KW-1185">Reference proteome</keyword>
<dbReference type="RefSeq" id="WP_301624570.1">
    <property type="nucleotide sequence ID" value="NZ_BORS01000001.1"/>
</dbReference>
<feature type="transmembrane region" description="Helical" evidence="7">
    <location>
        <begin position="21"/>
        <end position="43"/>
    </location>
</feature>
<keyword evidence="3" id="KW-1003">Cell membrane</keyword>
<evidence type="ECO:0000313" key="9">
    <source>
        <dbReference type="EMBL" id="GIO40729.1"/>
    </source>
</evidence>
<evidence type="ECO:0000313" key="10">
    <source>
        <dbReference type="Proteomes" id="UP000678895"/>
    </source>
</evidence>
<accession>A0A919XXE5</accession>
<dbReference type="PROSITE" id="PS50928">
    <property type="entry name" value="ABC_TM1"/>
    <property type="match status" value="1"/>
</dbReference>